<keyword evidence="3" id="KW-1185">Reference proteome</keyword>
<protein>
    <recommendedName>
        <fullName evidence="1">Heterokaryon incompatibility domain-containing protein</fullName>
    </recommendedName>
</protein>
<gene>
    <name evidence="2" type="ORF">C8A03DRAFT_46660</name>
</gene>
<comment type="caution">
    <text evidence="2">The sequence shown here is derived from an EMBL/GenBank/DDBJ whole genome shotgun (WGS) entry which is preliminary data.</text>
</comment>
<dbReference type="PANTHER" id="PTHR33112">
    <property type="entry name" value="DOMAIN PROTEIN, PUTATIVE-RELATED"/>
    <property type="match status" value="1"/>
</dbReference>
<organism evidence="2 3">
    <name type="scientific">Achaetomium macrosporum</name>
    <dbReference type="NCBI Taxonomy" id="79813"/>
    <lineage>
        <taxon>Eukaryota</taxon>
        <taxon>Fungi</taxon>
        <taxon>Dikarya</taxon>
        <taxon>Ascomycota</taxon>
        <taxon>Pezizomycotina</taxon>
        <taxon>Sordariomycetes</taxon>
        <taxon>Sordariomycetidae</taxon>
        <taxon>Sordariales</taxon>
        <taxon>Chaetomiaceae</taxon>
        <taxon>Achaetomium</taxon>
    </lineage>
</organism>
<dbReference type="EMBL" id="MU860293">
    <property type="protein sequence ID" value="KAK4235151.1"/>
    <property type="molecule type" value="Genomic_DNA"/>
</dbReference>
<sequence>MICARCCDALQYIVSNNYTQTTGSEPLEELQLRDDERHKPERLHEITHHPTYGSLGEAIDRGCSICLVLWETMTPEQQSFLMHASWPHEDSSSATSHKVCTRFDGRPRRLDPSGFWINKRWVARCARRHKRYNAVSGDGPCLEQTVSLIETAKVAPAGRYTTLATHSQLAERVPLGSLPQLMQDAIFVSLELGIRYLWVDLLCIYQDEDDIIDWQHESALMHQPYSDTICNISAGDANGCLESLFSPRDPVIFLPQVIELKIGDHDDETGLFRVYDLDYWHRSVSRALVNTRAWVLQQRFLSSRVLQFDRRQVLWECLEKSATETCPKRIPSMLVGNGYLLFKNLVPIVQTKSAPDNRFSSEVGHTWTCLVKEYTACDLTVPSDKLTAISGIAKHIASLLQDDHVSGMWRSHLEGELLWYVKRSCLGKTTRLAKYRAPSWSWASIDGPVQPGWFPINHSLIKVEEVYLEYLTGDVFGAFQLVCSSLNTNHRREWDMILEGIKVPVPEIQSSVVSNTVEVHLDAFYQGFAEQNASDMLFAMFTRNVNIQRGEYGNLGHGNMDILLLKLIYREKAIFERIGLARAWHSAQKEVILKVQRPRNAPALPGLDCGNGIYSICVL</sequence>
<reference evidence="2" key="1">
    <citation type="journal article" date="2023" name="Mol. Phylogenet. Evol.">
        <title>Genome-scale phylogeny and comparative genomics of the fungal order Sordariales.</title>
        <authorList>
            <person name="Hensen N."/>
            <person name="Bonometti L."/>
            <person name="Westerberg I."/>
            <person name="Brannstrom I.O."/>
            <person name="Guillou S."/>
            <person name="Cros-Aarteil S."/>
            <person name="Calhoun S."/>
            <person name="Haridas S."/>
            <person name="Kuo A."/>
            <person name="Mondo S."/>
            <person name="Pangilinan J."/>
            <person name="Riley R."/>
            <person name="LaButti K."/>
            <person name="Andreopoulos B."/>
            <person name="Lipzen A."/>
            <person name="Chen C."/>
            <person name="Yan M."/>
            <person name="Daum C."/>
            <person name="Ng V."/>
            <person name="Clum A."/>
            <person name="Steindorff A."/>
            <person name="Ohm R.A."/>
            <person name="Martin F."/>
            <person name="Silar P."/>
            <person name="Natvig D.O."/>
            <person name="Lalanne C."/>
            <person name="Gautier V."/>
            <person name="Ament-Velasquez S.L."/>
            <person name="Kruys A."/>
            <person name="Hutchinson M.I."/>
            <person name="Powell A.J."/>
            <person name="Barry K."/>
            <person name="Miller A.N."/>
            <person name="Grigoriev I.V."/>
            <person name="Debuchy R."/>
            <person name="Gladieux P."/>
            <person name="Hiltunen Thoren M."/>
            <person name="Johannesson H."/>
        </authorList>
    </citation>
    <scope>NUCLEOTIDE SEQUENCE</scope>
    <source>
        <strain evidence="2">CBS 532.94</strain>
    </source>
</reference>
<dbReference type="Proteomes" id="UP001303760">
    <property type="component" value="Unassembled WGS sequence"/>
</dbReference>
<proteinExistence type="predicted"/>
<accession>A0AAN7C564</accession>
<reference evidence="2" key="2">
    <citation type="submission" date="2023-05" db="EMBL/GenBank/DDBJ databases">
        <authorList>
            <consortium name="Lawrence Berkeley National Laboratory"/>
            <person name="Steindorff A."/>
            <person name="Hensen N."/>
            <person name="Bonometti L."/>
            <person name="Westerberg I."/>
            <person name="Brannstrom I.O."/>
            <person name="Guillou S."/>
            <person name="Cros-Aarteil S."/>
            <person name="Calhoun S."/>
            <person name="Haridas S."/>
            <person name="Kuo A."/>
            <person name="Mondo S."/>
            <person name="Pangilinan J."/>
            <person name="Riley R."/>
            <person name="Labutti K."/>
            <person name="Andreopoulos B."/>
            <person name="Lipzen A."/>
            <person name="Chen C."/>
            <person name="Yanf M."/>
            <person name="Daum C."/>
            <person name="Ng V."/>
            <person name="Clum A."/>
            <person name="Ohm R."/>
            <person name="Martin F."/>
            <person name="Silar P."/>
            <person name="Natvig D."/>
            <person name="Lalanne C."/>
            <person name="Gautier V."/>
            <person name="Ament-Velasquez S.L."/>
            <person name="Kruys A."/>
            <person name="Hutchinson M.I."/>
            <person name="Powell A.J."/>
            <person name="Barry K."/>
            <person name="Miller A.N."/>
            <person name="Grigoriev I.V."/>
            <person name="Debuchy R."/>
            <person name="Gladieux P."/>
            <person name="Thoren M.H."/>
            <person name="Johannesson H."/>
        </authorList>
    </citation>
    <scope>NUCLEOTIDE SEQUENCE</scope>
    <source>
        <strain evidence="2">CBS 532.94</strain>
    </source>
</reference>
<dbReference type="Pfam" id="PF06985">
    <property type="entry name" value="HET"/>
    <property type="match status" value="1"/>
</dbReference>
<name>A0AAN7C564_9PEZI</name>
<dbReference type="InterPro" id="IPR010730">
    <property type="entry name" value="HET"/>
</dbReference>
<dbReference type="PANTHER" id="PTHR33112:SF11">
    <property type="entry name" value="HETEROKARYON INCOMPATIBILITY DOMAIN-CONTAINING PROTEIN"/>
    <property type="match status" value="1"/>
</dbReference>
<evidence type="ECO:0000313" key="3">
    <source>
        <dbReference type="Proteomes" id="UP001303760"/>
    </source>
</evidence>
<feature type="domain" description="Heterokaryon incompatibility" evidence="1">
    <location>
        <begin position="174"/>
        <end position="297"/>
    </location>
</feature>
<evidence type="ECO:0000259" key="1">
    <source>
        <dbReference type="Pfam" id="PF06985"/>
    </source>
</evidence>
<dbReference type="AlphaFoldDB" id="A0AAN7C564"/>
<evidence type="ECO:0000313" key="2">
    <source>
        <dbReference type="EMBL" id="KAK4235151.1"/>
    </source>
</evidence>